<evidence type="ECO:0000259" key="1">
    <source>
        <dbReference type="PROSITE" id="PS50883"/>
    </source>
</evidence>
<evidence type="ECO:0000259" key="2">
    <source>
        <dbReference type="PROSITE" id="PS51833"/>
    </source>
</evidence>
<feature type="domain" description="EAL" evidence="1">
    <location>
        <begin position="1"/>
        <end position="204"/>
    </location>
</feature>
<dbReference type="PROSITE" id="PS51833">
    <property type="entry name" value="HDOD"/>
    <property type="match status" value="1"/>
</dbReference>
<dbReference type="Pfam" id="PF00563">
    <property type="entry name" value="EAL"/>
    <property type="match status" value="1"/>
</dbReference>
<dbReference type="PIRSF" id="PIRSF003180">
    <property type="entry name" value="DiGMPpdiest_YuxH"/>
    <property type="match status" value="1"/>
</dbReference>
<sequence length="405" mass="45813">MQYSYVARQAIFNPAKNVLGYELLFRDGPENLFPKIDSDQATSRLLSEHFLTLHNRVAEGLLTFVNFPYKSLVSHVPTLLPKERLVVEILEDCKPTQELLEAISKMSGMGYKLALDDFIPSSEWKPFLPFVNYIKFDITEVSPQKAKVLIDKLAKTNIKFIAEKVETYQEYQECIEVGFHLFQGYFFSKPEMIRKEKIDPSLIATVQLCEQMAKPNIDFDRVESIISRDVSLSYKLLTLVNNSPNVLVKIKSFKQAITYLGEERLRQFVSLIAIAASAEGKPRHLFTLSLQNAYFCEEISKLIITKTEPGSAFLTGIFCYLDSIMDQSLEQLLKEIPLSKEVSNALLKGEGSLGDVLSLAKAYDHAEWNTVQSMTCKLGISLELTAQCYDSAITKVSEVSRCHAI</sequence>
<protein>
    <submittedName>
        <fullName evidence="3">HDOD domain-containing protein</fullName>
    </submittedName>
</protein>
<dbReference type="PROSITE" id="PS50883">
    <property type="entry name" value="EAL"/>
    <property type="match status" value="1"/>
</dbReference>
<dbReference type="PANTHER" id="PTHR33525:SF4">
    <property type="entry name" value="CYCLIC DI-GMP PHOSPHODIESTERASE CDGJ"/>
    <property type="match status" value="1"/>
</dbReference>
<dbReference type="Gene3D" id="3.20.20.450">
    <property type="entry name" value="EAL domain"/>
    <property type="match status" value="1"/>
</dbReference>
<comment type="caution">
    <text evidence="3">The sequence shown here is derived from an EMBL/GenBank/DDBJ whole genome shotgun (WGS) entry which is preliminary data.</text>
</comment>
<feature type="domain" description="HDOD" evidence="2">
    <location>
        <begin position="198"/>
        <end position="384"/>
    </location>
</feature>
<dbReference type="InterPro" id="IPR013976">
    <property type="entry name" value="HDOD"/>
</dbReference>
<dbReference type="SUPFAM" id="SSF109604">
    <property type="entry name" value="HD-domain/PDEase-like"/>
    <property type="match status" value="1"/>
</dbReference>
<dbReference type="InterPro" id="IPR014408">
    <property type="entry name" value="dGMP_Pdiesterase_EAL/HD-GYP"/>
</dbReference>
<dbReference type="SMART" id="SM00052">
    <property type="entry name" value="EAL"/>
    <property type="match status" value="1"/>
</dbReference>
<accession>A0A3N9TGI4</accession>
<dbReference type="PANTHER" id="PTHR33525">
    <property type="match status" value="1"/>
</dbReference>
<gene>
    <name evidence="3" type="ORF">EES38_08475</name>
</gene>
<dbReference type="InterPro" id="IPR035919">
    <property type="entry name" value="EAL_sf"/>
</dbReference>
<dbReference type="InterPro" id="IPR052340">
    <property type="entry name" value="RNase_Y/CdgJ"/>
</dbReference>
<evidence type="ECO:0000313" key="4">
    <source>
        <dbReference type="Proteomes" id="UP000281112"/>
    </source>
</evidence>
<dbReference type="Proteomes" id="UP000281112">
    <property type="component" value="Unassembled WGS sequence"/>
</dbReference>
<organism evidence="3 4">
    <name type="scientific">Vibrio viridaestus</name>
    <dbReference type="NCBI Taxonomy" id="2487322"/>
    <lineage>
        <taxon>Bacteria</taxon>
        <taxon>Pseudomonadati</taxon>
        <taxon>Pseudomonadota</taxon>
        <taxon>Gammaproteobacteria</taxon>
        <taxon>Vibrionales</taxon>
        <taxon>Vibrionaceae</taxon>
        <taxon>Vibrio</taxon>
    </lineage>
</organism>
<dbReference type="EMBL" id="RJVQ01000003">
    <property type="protein sequence ID" value="RQW63279.1"/>
    <property type="molecule type" value="Genomic_DNA"/>
</dbReference>
<dbReference type="RefSeq" id="WP_124936748.1">
    <property type="nucleotide sequence ID" value="NZ_RJVQ01000003.1"/>
</dbReference>
<name>A0A3N9TGI4_9VIBR</name>
<dbReference type="AlphaFoldDB" id="A0A3N9TGI4"/>
<dbReference type="SUPFAM" id="SSF141868">
    <property type="entry name" value="EAL domain-like"/>
    <property type="match status" value="1"/>
</dbReference>
<proteinExistence type="predicted"/>
<dbReference type="Gene3D" id="1.10.3210.10">
    <property type="entry name" value="Hypothetical protein af1432"/>
    <property type="match status" value="1"/>
</dbReference>
<keyword evidence="4" id="KW-1185">Reference proteome</keyword>
<evidence type="ECO:0000313" key="3">
    <source>
        <dbReference type="EMBL" id="RQW63279.1"/>
    </source>
</evidence>
<dbReference type="OrthoDB" id="9804751at2"/>
<dbReference type="InterPro" id="IPR001633">
    <property type="entry name" value="EAL_dom"/>
</dbReference>
<dbReference type="Pfam" id="PF08668">
    <property type="entry name" value="HDOD"/>
    <property type="match status" value="1"/>
</dbReference>
<reference evidence="3 4" key="1">
    <citation type="submission" date="2018-11" db="EMBL/GenBank/DDBJ databases">
        <title>Vibrio LJC006 sp. nov., isolated from seawater during the bloom of the enteromorpha.</title>
        <authorList>
            <person name="Liang J."/>
        </authorList>
    </citation>
    <scope>NUCLEOTIDE SEQUENCE [LARGE SCALE GENOMIC DNA]</scope>
    <source>
        <strain evidence="3 4">LJC006</strain>
    </source>
</reference>